<keyword evidence="2" id="KW-1185">Reference proteome</keyword>
<accession>A0ABR8BZC9</accession>
<dbReference type="InterPro" id="IPR032719">
    <property type="entry name" value="WbsX"/>
</dbReference>
<sequence length="418" mass="48954">MSKNPKLIAFYLTQFHPIPENDEWWGKGFTEWTNVTKAEPLYNGHYQPHLPADFGFYDLRVRETRQEQIKLAKEFGIEGFCYHYYWFSGKRLLEKPFNDMLADPKSDMPFCICWANENWTRRWDAAEHQILIAQNYTDEDDLNFIKDLIPVIKDSRYIRINDAPFIIVYRPQQLPNANKTLAVWREYARSVGIEELHLCAALTHGNTDYSQFGFDSGVEFPPHNLDGISISNDNVSFYNKFLGHVIPYELIAKSYLSRRIENQLIFKTVFPSWDNTARRGSRALIVPNGTPSNYEYWLAQSIELTKNIHKNQESFVFINAWNEWAEGCHLEPDRKYGHQFLEATLRAASNSSTLIDFPDKAVFKMEKRKFLTDTSEVVSYHFSMLFTQIRSWFSAHPKLKTVLRIPIKIIGRLNSFGK</sequence>
<gene>
    <name evidence="1" type="ORF">H6F99_18125</name>
</gene>
<organism evidence="1 2">
    <name type="scientific">Aphanizomenon flos-aquae FACHB-1040</name>
    <dbReference type="NCBI Taxonomy" id="2692887"/>
    <lineage>
        <taxon>Bacteria</taxon>
        <taxon>Bacillati</taxon>
        <taxon>Cyanobacteriota</taxon>
        <taxon>Cyanophyceae</taxon>
        <taxon>Nostocales</taxon>
        <taxon>Aphanizomenonaceae</taxon>
        <taxon>Aphanizomenon</taxon>
    </lineage>
</organism>
<dbReference type="PANTHER" id="PTHR41244">
    <property type="entry name" value="RHAMNAN SYNTHESIS F"/>
    <property type="match status" value="1"/>
</dbReference>
<dbReference type="RefSeq" id="WP_190383791.1">
    <property type="nucleotide sequence ID" value="NZ_JACJQT010000052.1"/>
</dbReference>
<dbReference type="Proteomes" id="UP000606721">
    <property type="component" value="Unassembled WGS sequence"/>
</dbReference>
<dbReference type="CDD" id="cd11579">
    <property type="entry name" value="Glyco_tran_WbsX"/>
    <property type="match status" value="1"/>
</dbReference>
<protein>
    <submittedName>
        <fullName evidence="1">Glycoside hydrolase family 99-like domain-containing protein</fullName>
    </submittedName>
</protein>
<evidence type="ECO:0000313" key="1">
    <source>
        <dbReference type="EMBL" id="MBD2280127.1"/>
    </source>
</evidence>
<proteinExistence type="predicted"/>
<dbReference type="Pfam" id="PF14307">
    <property type="entry name" value="Glyco_tran_WbsX"/>
    <property type="match status" value="1"/>
</dbReference>
<dbReference type="PANTHER" id="PTHR41244:SF1">
    <property type="entry name" value="GLYCOSYLTRANSFERASE"/>
    <property type="match status" value="1"/>
</dbReference>
<dbReference type="Gene3D" id="3.20.20.80">
    <property type="entry name" value="Glycosidases"/>
    <property type="match status" value="1"/>
</dbReference>
<comment type="caution">
    <text evidence="1">The sequence shown here is derived from an EMBL/GenBank/DDBJ whole genome shotgun (WGS) entry which is preliminary data.</text>
</comment>
<name>A0ABR8BZC9_APHFL</name>
<dbReference type="EMBL" id="JACJQT010000052">
    <property type="protein sequence ID" value="MBD2280127.1"/>
    <property type="molecule type" value="Genomic_DNA"/>
</dbReference>
<reference evidence="1 2" key="1">
    <citation type="journal article" date="2020" name="ISME J.">
        <title>Comparative genomics reveals insights into cyanobacterial evolution and habitat adaptation.</title>
        <authorList>
            <person name="Chen M.Y."/>
            <person name="Teng W.K."/>
            <person name="Zhao L."/>
            <person name="Hu C.X."/>
            <person name="Zhou Y.K."/>
            <person name="Han B.P."/>
            <person name="Song L.R."/>
            <person name="Shu W.S."/>
        </authorList>
    </citation>
    <scope>NUCLEOTIDE SEQUENCE [LARGE SCALE GENOMIC DNA]</scope>
    <source>
        <strain evidence="1 2">FACHB-1040</strain>
    </source>
</reference>
<evidence type="ECO:0000313" key="2">
    <source>
        <dbReference type="Proteomes" id="UP000606721"/>
    </source>
</evidence>